<protein>
    <submittedName>
        <fullName evidence="1">DmX-like protein 1</fullName>
    </submittedName>
</protein>
<evidence type="ECO:0000313" key="1">
    <source>
        <dbReference type="EMBL" id="KAH7994938.1"/>
    </source>
</evidence>
<organism evidence="1 2">
    <name type="scientific">Sphaerodactylus townsendi</name>
    <dbReference type="NCBI Taxonomy" id="933632"/>
    <lineage>
        <taxon>Eukaryota</taxon>
        <taxon>Metazoa</taxon>
        <taxon>Chordata</taxon>
        <taxon>Craniata</taxon>
        <taxon>Vertebrata</taxon>
        <taxon>Euteleostomi</taxon>
        <taxon>Lepidosauria</taxon>
        <taxon>Squamata</taxon>
        <taxon>Bifurcata</taxon>
        <taxon>Gekkota</taxon>
        <taxon>Sphaerodactylidae</taxon>
        <taxon>Sphaerodactylus</taxon>
    </lineage>
</organism>
<proteinExistence type="predicted"/>
<evidence type="ECO:0000313" key="2">
    <source>
        <dbReference type="Proteomes" id="UP000827872"/>
    </source>
</evidence>
<name>A0ACB8EQV7_9SAUR</name>
<dbReference type="Proteomes" id="UP000827872">
    <property type="component" value="Linkage Group LG07"/>
</dbReference>
<gene>
    <name evidence="1" type="primary">DMXL1_1</name>
    <name evidence="1" type="ORF">K3G42_018963</name>
</gene>
<dbReference type="EMBL" id="CM037620">
    <property type="protein sequence ID" value="KAH7994938.1"/>
    <property type="molecule type" value="Genomic_DNA"/>
</dbReference>
<keyword evidence="2" id="KW-1185">Reference proteome</keyword>
<accession>A0ACB8EQV7</accession>
<reference evidence="1" key="1">
    <citation type="submission" date="2021-08" db="EMBL/GenBank/DDBJ databases">
        <title>The first chromosome-level gecko genome reveals the dynamic sex chromosomes of Neotropical dwarf geckos (Sphaerodactylidae: Sphaerodactylus).</title>
        <authorList>
            <person name="Pinto B.J."/>
            <person name="Keating S.E."/>
            <person name="Gamble T."/>
        </authorList>
    </citation>
    <scope>NUCLEOTIDE SEQUENCE</scope>
    <source>
        <strain evidence="1">TG3544</strain>
    </source>
</reference>
<sequence>MKKIQVLLQVPSDLESASNVPLSPPESLENQQMGENLSSFKAEILRFIKDSYSNEKAAMMEEMAYASGCDIVILGTDFERLQIIPGAKHGNIQVGCVDCSMQQGKIAASYGNVICIFEPAQCLKQKHNCHTGLHYQWQKSGQISLEHMVHNLTWDPTGSRLLTGSNCLQLWSNINFENPAEDENHDKLDVQDWRIIWQCKTASQVHLMKFSPDGEFFATAGKDDCLVKVWYNTDSWKSTVAPQVPTPEPMAQEVDFSFIYLVHPRSVNGFSWRKTSKYMPRGVVCNVLLTCCKDNICRLWAETLLPNDSLLYEGGCSNWPEPVKLTNNFKRNAHNKDSMKNSLELNLKPFRRGRRRSIALAHTGYLPHQQDPHEVHRNTPLQSNALCHFHIAASINPVTDIPLLPSIMSLSINENEETSGPFVVHWLNNKELHFTLSMEVFLQHLKKNFDHISSEASTEESNQTDIKSDEDGCMVSFLVTRGGAPLEFYLTLFSKFKKTSVSLTSVHYPVAGYIKKALKQTDSFSTALKVVFSAIEAS</sequence>
<comment type="caution">
    <text evidence="1">The sequence shown here is derived from an EMBL/GenBank/DDBJ whole genome shotgun (WGS) entry which is preliminary data.</text>
</comment>